<dbReference type="CDD" id="cd00156">
    <property type="entry name" value="REC"/>
    <property type="match status" value="1"/>
</dbReference>
<dbReference type="Pfam" id="PF01326">
    <property type="entry name" value="PPDK_N"/>
    <property type="match status" value="1"/>
</dbReference>
<dbReference type="SUPFAM" id="SSF52172">
    <property type="entry name" value="CheY-like"/>
    <property type="match status" value="1"/>
</dbReference>
<dbReference type="Proteomes" id="UP000599024">
    <property type="component" value="Unassembled WGS sequence"/>
</dbReference>
<feature type="domain" description="Response regulatory" evidence="2">
    <location>
        <begin position="38"/>
        <end position="158"/>
    </location>
</feature>
<dbReference type="InterPro" id="IPR001789">
    <property type="entry name" value="Sig_transdc_resp-reg_receiver"/>
</dbReference>
<dbReference type="InterPro" id="IPR002192">
    <property type="entry name" value="PPDK_AMP/ATP-bd"/>
</dbReference>
<dbReference type="GO" id="GO:0005524">
    <property type="term" value="F:ATP binding"/>
    <property type="evidence" value="ECO:0007669"/>
    <property type="project" value="InterPro"/>
</dbReference>
<dbReference type="Gene3D" id="3.30.1490.20">
    <property type="entry name" value="ATP-grasp fold, A domain"/>
    <property type="match status" value="1"/>
</dbReference>
<evidence type="ECO:0000259" key="2">
    <source>
        <dbReference type="PROSITE" id="PS50110"/>
    </source>
</evidence>
<accession>A0A8J6NB02</accession>
<sequence length="1000" mass="113045">MPDSPDQNVFNFDPHFKIFHDLMAFKVREILLVSSPYDAFIMEEDGSIANRIINEYQGLNLSGAPRITRASSASDALDIVGRQEFDLVISMPHLGGMDGFALGSAIKKIRPTLPVILLTHNLRSVYPLPEGIDCQDIDDIYWWCCESDLLLAIIKNIEDRVNVDHDTRRAMVRVILFVEDSPQYRSAILPMLYKEMVRQTQAVLDDSLNTEHRLLRMRARPKILTAINYEEAMVLYDLYKPYIFGIISDVRFPRRNRVDKEAGFRFMEQVRAEAEDMPLLMLSSEPENRHRAEQLPAVFLDKTSAALPDQLHDFFLEYLGFGDFVFHLPGGEVVGRAANFYELEQALQTVPVEILSYHAHCNHFFNWTMARSEVALAARLHRDRIKETTDGEVLREDLVGKIHAQRKLRQRGVVARFSPASYQPEIMDFVKIGEGSIGGKGRGIAFMWASLQQLRGGDFNPTQQRVTIPRTCVIASSGFDDFVTKNHLHEVDGVPDEEVAELFLAARLPKWLRDQLRHYLSHIDFPLSIRSSSLLEDAQFKPYAGLYSTYFLPNNHPDFEVRFRQLEEAVKLVYASTWFESPRAFSRSVSQGSKDAMAVLIQELAGSRYGDFYYPAISGVAQSHNYYPVMGMRAEDGIAHIALGVGKTVVEGEKSLRFSPSQPKRLVQFSMVDDILANCQRQFYALDMTRSEHLVRQGSNLVKREIQDAEAEAPVHALASTYVADEDRIRDAALPGMKVLTFAQILKYNLYPLPAIITRLLALGRDGMGCEIEMEFAVCLNQDPAKSVFYFLQLRPMVAGEERFDVNICDRERSQSFCRSSESLGHGRFDEMADIVHVRPEAFDPAATKQIAIEIGAINQKLESAGRPYLLIGPGRWGSADPWLGIPVQWRDISGVGAIIELRNAQLRADPSQGSHFFQNITSLGIPYLTVDESGTGTKDEGGLQDRLDWSWIADQEVIEESPYVRHVRQAMPFVLKCNGQDAEAVIYEEASSCMLDSSD</sequence>
<organism evidence="3 4">
    <name type="scientific">Candidatus Desulfatifera sulfidica</name>
    <dbReference type="NCBI Taxonomy" id="2841691"/>
    <lineage>
        <taxon>Bacteria</taxon>
        <taxon>Pseudomonadati</taxon>
        <taxon>Thermodesulfobacteriota</taxon>
        <taxon>Desulfobulbia</taxon>
        <taxon>Desulfobulbales</taxon>
        <taxon>Desulfobulbaceae</taxon>
        <taxon>Candidatus Desulfatifera</taxon>
    </lineage>
</organism>
<evidence type="ECO:0000256" key="1">
    <source>
        <dbReference type="PROSITE-ProRule" id="PRU00169"/>
    </source>
</evidence>
<comment type="caution">
    <text evidence="1">Lacks conserved residue(s) required for the propagation of feature annotation.</text>
</comment>
<dbReference type="Gene3D" id="3.40.50.2300">
    <property type="match status" value="1"/>
</dbReference>
<proteinExistence type="predicted"/>
<dbReference type="InterPro" id="IPR013815">
    <property type="entry name" value="ATP_grasp_subdomain_1"/>
</dbReference>
<reference evidence="3 4" key="1">
    <citation type="submission" date="2020-08" db="EMBL/GenBank/DDBJ databases">
        <title>Bridging the membrane lipid divide: bacteria of the FCB group superphylum have the potential to synthesize archaeal ether lipids.</title>
        <authorList>
            <person name="Villanueva L."/>
            <person name="Von Meijenfeldt F.A.B."/>
            <person name="Westbye A.B."/>
            <person name="Yadav S."/>
            <person name="Hopmans E.C."/>
            <person name="Dutilh B.E."/>
            <person name="Sinninghe Damste J.S."/>
        </authorList>
    </citation>
    <scope>NUCLEOTIDE SEQUENCE [LARGE SCALE GENOMIC DNA]</scope>
    <source>
        <strain evidence="3">NIOZ-UU81</strain>
    </source>
</reference>
<evidence type="ECO:0000313" key="3">
    <source>
        <dbReference type="EMBL" id="MBC8208436.1"/>
    </source>
</evidence>
<gene>
    <name evidence="3" type="ORF">H8E79_04640</name>
</gene>
<dbReference type="Pfam" id="PF00072">
    <property type="entry name" value="Response_reg"/>
    <property type="match status" value="1"/>
</dbReference>
<evidence type="ECO:0000313" key="4">
    <source>
        <dbReference type="Proteomes" id="UP000599024"/>
    </source>
</evidence>
<dbReference type="AlphaFoldDB" id="A0A8J6NB02"/>
<dbReference type="PROSITE" id="PS50110">
    <property type="entry name" value="RESPONSE_REGULATORY"/>
    <property type="match status" value="1"/>
</dbReference>
<name>A0A8J6NB02_9BACT</name>
<protein>
    <submittedName>
        <fullName evidence="3">Phosphoenolpyruvate synthase/pyruvate phosphate dikinase</fullName>
    </submittedName>
</protein>
<dbReference type="InterPro" id="IPR011006">
    <property type="entry name" value="CheY-like_superfamily"/>
</dbReference>
<dbReference type="SUPFAM" id="SSF56059">
    <property type="entry name" value="Glutathione synthetase ATP-binding domain-like"/>
    <property type="match status" value="1"/>
</dbReference>
<dbReference type="GO" id="GO:0000160">
    <property type="term" value="P:phosphorelay signal transduction system"/>
    <property type="evidence" value="ECO:0007669"/>
    <property type="project" value="InterPro"/>
</dbReference>
<dbReference type="EMBL" id="JACNLK010000039">
    <property type="protein sequence ID" value="MBC8208436.1"/>
    <property type="molecule type" value="Genomic_DNA"/>
</dbReference>
<comment type="caution">
    <text evidence="3">The sequence shown here is derived from an EMBL/GenBank/DDBJ whole genome shotgun (WGS) entry which is preliminary data.</text>
</comment>
<dbReference type="GO" id="GO:0016301">
    <property type="term" value="F:kinase activity"/>
    <property type="evidence" value="ECO:0007669"/>
    <property type="project" value="InterPro"/>
</dbReference>